<reference evidence="3" key="1">
    <citation type="submission" date="2020-08" db="EMBL/GenBank/DDBJ databases">
        <title>Multicomponent nature underlies the extraordinary mechanical properties of spider dragline silk.</title>
        <authorList>
            <person name="Kono N."/>
            <person name="Nakamura H."/>
            <person name="Mori M."/>
            <person name="Yoshida Y."/>
            <person name="Ohtoshi R."/>
            <person name="Malay A.D."/>
            <person name="Moran D.A.P."/>
            <person name="Tomita M."/>
            <person name="Numata K."/>
            <person name="Arakawa K."/>
        </authorList>
    </citation>
    <scope>NUCLEOTIDE SEQUENCE</scope>
</reference>
<dbReference type="EMBL" id="BMAV01013291">
    <property type="protein sequence ID" value="GFY60800.1"/>
    <property type="molecule type" value="Genomic_DNA"/>
</dbReference>
<sequence>MADEDEDIDIPLSKLNSQLNGDTFSYKDFINFHLQSETSVEDESILYVFHPKYFQKLPSLLDNTPKRTLANYIAFQIVFFFSEYSSDDIRKLTIGNSSKPNRTDEQECLQISKTLMPMAIGRLFVDRYFPPLSRRHVSKMVEMIRLAYSSTIDQNVWMDENTLLYALVK</sequence>
<gene>
    <name evidence="3" type="primary">AVEN_100292_1</name>
    <name evidence="3" type="ORF">TNIN_499601</name>
</gene>
<dbReference type="GO" id="GO:0016485">
    <property type="term" value="P:protein processing"/>
    <property type="evidence" value="ECO:0007669"/>
    <property type="project" value="TreeGrafter"/>
</dbReference>
<dbReference type="PANTHER" id="PTHR11733">
    <property type="entry name" value="ZINC METALLOPROTEASE FAMILY M13 NEPRILYSIN-RELATED"/>
    <property type="match status" value="1"/>
</dbReference>
<accession>A0A8X6XVL3</accession>
<dbReference type="OrthoDB" id="6435544at2759"/>
<evidence type="ECO:0000313" key="3">
    <source>
        <dbReference type="EMBL" id="GFY60800.1"/>
    </source>
</evidence>
<dbReference type="Proteomes" id="UP000886998">
    <property type="component" value="Unassembled WGS sequence"/>
</dbReference>
<dbReference type="SUPFAM" id="SSF55486">
    <property type="entry name" value="Metalloproteases ('zincins'), catalytic domain"/>
    <property type="match status" value="1"/>
</dbReference>
<dbReference type="GO" id="GO:0005886">
    <property type="term" value="C:plasma membrane"/>
    <property type="evidence" value="ECO:0007669"/>
    <property type="project" value="TreeGrafter"/>
</dbReference>
<dbReference type="InterPro" id="IPR042089">
    <property type="entry name" value="Peptidase_M13_dom_2"/>
</dbReference>
<dbReference type="GO" id="GO:0004222">
    <property type="term" value="F:metalloendopeptidase activity"/>
    <property type="evidence" value="ECO:0007669"/>
    <property type="project" value="InterPro"/>
</dbReference>
<name>A0A8X6XVL3_9ARAC</name>
<dbReference type="PANTHER" id="PTHR11733:SF133">
    <property type="entry name" value="PHOSPHATE-REGULATING NEUTRAL ENDOPEPTIDASE PHEX"/>
    <property type="match status" value="1"/>
</dbReference>
<organism evidence="3 4">
    <name type="scientific">Trichonephila inaurata madagascariensis</name>
    <dbReference type="NCBI Taxonomy" id="2747483"/>
    <lineage>
        <taxon>Eukaryota</taxon>
        <taxon>Metazoa</taxon>
        <taxon>Ecdysozoa</taxon>
        <taxon>Arthropoda</taxon>
        <taxon>Chelicerata</taxon>
        <taxon>Arachnida</taxon>
        <taxon>Araneae</taxon>
        <taxon>Araneomorphae</taxon>
        <taxon>Entelegynae</taxon>
        <taxon>Araneoidea</taxon>
        <taxon>Nephilidae</taxon>
        <taxon>Trichonephila</taxon>
        <taxon>Trichonephila inaurata</taxon>
    </lineage>
</organism>
<dbReference type="PROSITE" id="PS51885">
    <property type="entry name" value="NEPRILYSIN"/>
    <property type="match status" value="1"/>
</dbReference>
<dbReference type="AlphaFoldDB" id="A0A8X6XVL3"/>
<dbReference type="Gene3D" id="1.10.1380.10">
    <property type="entry name" value="Neutral endopeptidase , domain2"/>
    <property type="match status" value="1"/>
</dbReference>
<feature type="non-terminal residue" evidence="3">
    <location>
        <position position="1"/>
    </location>
</feature>
<comment type="caution">
    <text evidence="3">The sequence shown here is derived from an EMBL/GenBank/DDBJ whole genome shotgun (WGS) entry which is preliminary data.</text>
</comment>
<protein>
    <submittedName>
        <fullName evidence="3">Peptidase_M13_N domain-containing protein</fullName>
    </submittedName>
</protein>
<dbReference type="InterPro" id="IPR008753">
    <property type="entry name" value="Peptidase_M13_N"/>
</dbReference>
<evidence type="ECO:0000313" key="4">
    <source>
        <dbReference type="Proteomes" id="UP000886998"/>
    </source>
</evidence>
<feature type="domain" description="Peptidase M13 N-terminal" evidence="2">
    <location>
        <begin position="12"/>
        <end position="169"/>
    </location>
</feature>
<dbReference type="Pfam" id="PF05649">
    <property type="entry name" value="Peptidase_M13_N"/>
    <property type="match status" value="1"/>
</dbReference>
<evidence type="ECO:0000256" key="1">
    <source>
        <dbReference type="ARBA" id="ARBA00007357"/>
    </source>
</evidence>
<dbReference type="InterPro" id="IPR000718">
    <property type="entry name" value="Peptidase_M13"/>
</dbReference>
<keyword evidence="4" id="KW-1185">Reference proteome</keyword>
<evidence type="ECO:0000259" key="2">
    <source>
        <dbReference type="Pfam" id="PF05649"/>
    </source>
</evidence>
<proteinExistence type="inferred from homology"/>
<comment type="similarity">
    <text evidence="1">Belongs to the peptidase M13 family.</text>
</comment>